<dbReference type="Proteomes" id="UP000654471">
    <property type="component" value="Unassembled WGS sequence"/>
</dbReference>
<evidence type="ECO:0000313" key="3">
    <source>
        <dbReference type="Proteomes" id="UP000654471"/>
    </source>
</evidence>
<dbReference type="EMBL" id="BMRP01000038">
    <property type="protein sequence ID" value="GGU91667.1"/>
    <property type="molecule type" value="Genomic_DNA"/>
</dbReference>
<comment type="caution">
    <text evidence="2">The sequence shown here is derived from an EMBL/GenBank/DDBJ whole genome shotgun (WGS) entry which is preliminary data.</text>
</comment>
<accession>A0ABQ2VKL1</accession>
<feature type="region of interest" description="Disordered" evidence="1">
    <location>
        <begin position="1"/>
        <end position="22"/>
    </location>
</feature>
<protein>
    <submittedName>
        <fullName evidence="2">Uncharacterized protein</fullName>
    </submittedName>
</protein>
<reference evidence="3" key="1">
    <citation type="journal article" date="2019" name="Int. J. Syst. Evol. Microbiol.">
        <title>The Global Catalogue of Microorganisms (GCM) 10K type strain sequencing project: providing services to taxonomists for standard genome sequencing and annotation.</title>
        <authorList>
            <consortium name="The Broad Institute Genomics Platform"/>
            <consortium name="The Broad Institute Genome Sequencing Center for Infectious Disease"/>
            <person name="Wu L."/>
            <person name="Ma J."/>
        </authorList>
    </citation>
    <scope>NUCLEOTIDE SEQUENCE [LARGE SCALE GENOMIC DNA]</scope>
    <source>
        <strain evidence="3">JCM 3399</strain>
    </source>
</reference>
<evidence type="ECO:0000256" key="1">
    <source>
        <dbReference type="SAM" id="MobiDB-lite"/>
    </source>
</evidence>
<keyword evidence="3" id="KW-1185">Reference proteome</keyword>
<proteinExistence type="predicted"/>
<feature type="region of interest" description="Disordered" evidence="1">
    <location>
        <begin position="61"/>
        <end position="80"/>
    </location>
</feature>
<evidence type="ECO:0000313" key="2">
    <source>
        <dbReference type="EMBL" id="GGU91667.1"/>
    </source>
</evidence>
<sequence length="80" mass="7648">MADGQQVAPGPADVGEAEGIQSEAGGLHVRGFGAAGLGCGGRESGGKDAATCAAAALVPYGAAEGPDGPVPSARQISGWW</sequence>
<organism evidence="2 3">
    <name type="scientific">Streptomyces albospinus</name>
    <dbReference type="NCBI Taxonomy" id="285515"/>
    <lineage>
        <taxon>Bacteria</taxon>
        <taxon>Bacillati</taxon>
        <taxon>Actinomycetota</taxon>
        <taxon>Actinomycetes</taxon>
        <taxon>Kitasatosporales</taxon>
        <taxon>Streptomycetaceae</taxon>
        <taxon>Streptomyces</taxon>
    </lineage>
</organism>
<name>A0ABQ2VKL1_9ACTN</name>
<gene>
    <name evidence="2" type="ORF">GCM10010211_68090</name>
</gene>